<evidence type="ECO:0000313" key="3">
    <source>
        <dbReference type="EMBL" id="CAF4258764.1"/>
    </source>
</evidence>
<feature type="non-terminal residue" evidence="2">
    <location>
        <position position="80"/>
    </location>
</feature>
<sequence>MPLLTQAKEVVISDLECVLKSISTEALLQLPSEKTGSSKETETSLASTPLTFAFRLDNDDDDVDDDDDDDDDTVQDLAER</sequence>
<dbReference type="Proteomes" id="UP000676336">
    <property type="component" value="Unassembled WGS sequence"/>
</dbReference>
<gene>
    <name evidence="2" type="ORF">BYL167_LOCUS21844</name>
    <name evidence="3" type="ORF">SMN809_LOCUS24318</name>
</gene>
<evidence type="ECO:0000313" key="4">
    <source>
        <dbReference type="Proteomes" id="UP000681967"/>
    </source>
</evidence>
<comment type="caution">
    <text evidence="2">The sequence shown here is derived from an EMBL/GenBank/DDBJ whole genome shotgun (WGS) entry which is preliminary data.</text>
</comment>
<dbReference type="EMBL" id="CAJOBI010028336">
    <property type="protein sequence ID" value="CAF4258764.1"/>
    <property type="molecule type" value="Genomic_DNA"/>
</dbReference>
<protein>
    <submittedName>
        <fullName evidence="2">Uncharacterized protein</fullName>
    </submittedName>
</protein>
<feature type="compositionally biased region" description="Acidic residues" evidence="1">
    <location>
        <begin position="58"/>
        <end position="74"/>
    </location>
</feature>
<evidence type="ECO:0000313" key="2">
    <source>
        <dbReference type="EMBL" id="CAF4157665.1"/>
    </source>
</evidence>
<evidence type="ECO:0000256" key="1">
    <source>
        <dbReference type="SAM" id="MobiDB-lite"/>
    </source>
</evidence>
<feature type="region of interest" description="Disordered" evidence="1">
    <location>
        <begin position="56"/>
        <end position="80"/>
    </location>
</feature>
<reference evidence="2" key="1">
    <citation type="submission" date="2021-02" db="EMBL/GenBank/DDBJ databases">
        <authorList>
            <person name="Nowell W R."/>
        </authorList>
    </citation>
    <scope>NUCLEOTIDE SEQUENCE</scope>
</reference>
<accession>A0A8S2RBW0</accession>
<proteinExistence type="predicted"/>
<name>A0A8S2RBW0_9BILA</name>
<dbReference type="EMBL" id="CAJOBH010010566">
    <property type="protein sequence ID" value="CAF4157665.1"/>
    <property type="molecule type" value="Genomic_DNA"/>
</dbReference>
<dbReference type="AlphaFoldDB" id="A0A8S2RBW0"/>
<organism evidence="2 4">
    <name type="scientific">Rotaria magnacalcarata</name>
    <dbReference type="NCBI Taxonomy" id="392030"/>
    <lineage>
        <taxon>Eukaryota</taxon>
        <taxon>Metazoa</taxon>
        <taxon>Spiralia</taxon>
        <taxon>Gnathifera</taxon>
        <taxon>Rotifera</taxon>
        <taxon>Eurotatoria</taxon>
        <taxon>Bdelloidea</taxon>
        <taxon>Philodinida</taxon>
        <taxon>Philodinidae</taxon>
        <taxon>Rotaria</taxon>
    </lineage>
</organism>
<dbReference type="Proteomes" id="UP000681967">
    <property type="component" value="Unassembled WGS sequence"/>
</dbReference>